<accession>A0A0V0XQU2</accession>
<proteinExistence type="predicted"/>
<dbReference type="EMBL" id="JYDU01000168">
    <property type="protein sequence ID" value="KRX90348.1"/>
    <property type="molecule type" value="Genomic_DNA"/>
</dbReference>
<comment type="caution">
    <text evidence="1">The sequence shown here is derived from an EMBL/GenBank/DDBJ whole genome shotgun (WGS) entry which is preliminary data.</text>
</comment>
<name>A0A0V0XQU2_TRIPS</name>
<evidence type="ECO:0000313" key="1">
    <source>
        <dbReference type="EMBL" id="KRX90348.1"/>
    </source>
</evidence>
<sequence length="119" mass="12993">MQNSISLNIIKLCQFEAQDQSQAAYLVVLAILKLDIAVLGWEVSTDVWAQIGTGDQAAPAYILETEYRNLSVYQAEPAGQFADLAFPNQISQADEQPGGSVDRRSTCQPAALEQSNFVK</sequence>
<gene>
    <name evidence="1" type="ORF">T4E_9579</name>
</gene>
<reference evidence="1 2" key="1">
    <citation type="submission" date="2015-01" db="EMBL/GenBank/DDBJ databases">
        <title>Evolution of Trichinella species and genotypes.</title>
        <authorList>
            <person name="Korhonen P.K."/>
            <person name="Edoardo P."/>
            <person name="Giuseppe L.R."/>
            <person name="Gasser R.B."/>
        </authorList>
    </citation>
    <scope>NUCLEOTIDE SEQUENCE [LARGE SCALE GENOMIC DNA]</scope>
    <source>
        <strain evidence="1">ISS141</strain>
    </source>
</reference>
<dbReference type="Proteomes" id="UP000054815">
    <property type="component" value="Unassembled WGS sequence"/>
</dbReference>
<protein>
    <submittedName>
        <fullName evidence="1">Uncharacterized protein</fullName>
    </submittedName>
</protein>
<organism evidence="1 2">
    <name type="scientific">Trichinella pseudospiralis</name>
    <name type="common">Parasitic roundworm</name>
    <dbReference type="NCBI Taxonomy" id="6337"/>
    <lineage>
        <taxon>Eukaryota</taxon>
        <taxon>Metazoa</taxon>
        <taxon>Ecdysozoa</taxon>
        <taxon>Nematoda</taxon>
        <taxon>Enoplea</taxon>
        <taxon>Dorylaimia</taxon>
        <taxon>Trichinellida</taxon>
        <taxon>Trichinellidae</taxon>
        <taxon>Trichinella</taxon>
    </lineage>
</organism>
<evidence type="ECO:0000313" key="2">
    <source>
        <dbReference type="Proteomes" id="UP000054815"/>
    </source>
</evidence>
<dbReference type="AlphaFoldDB" id="A0A0V0XQU2"/>